<dbReference type="AlphaFoldDB" id="Q7Z2S6"/>
<name>Q7Z2S6_HUMAN</name>
<gene>
    <name evidence="1" type="primary">MST118</name>
</gene>
<protein>
    <submittedName>
        <fullName evidence="1">MSTP118</fullName>
    </submittedName>
</protein>
<organism evidence="1">
    <name type="scientific">Homo sapiens</name>
    <name type="common">Human</name>
    <dbReference type="NCBI Taxonomy" id="9606"/>
    <lineage>
        <taxon>Eukaryota</taxon>
        <taxon>Metazoa</taxon>
        <taxon>Chordata</taxon>
        <taxon>Craniata</taxon>
        <taxon>Vertebrata</taxon>
        <taxon>Euteleostomi</taxon>
        <taxon>Mammalia</taxon>
        <taxon>Eutheria</taxon>
        <taxon>Euarchontoglires</taxon>
        <taxon>Primates</taxon>
        <taxon>Haplorrhini</taxon>
        <taxon>Catarrhini</taxon>
        <taxon>Hominidae</taxon>
        <taxon>Homo</taxon>
    </lineage>
</organism>
<evidence type="ECO:0000313" key="1">
    <source>
        <dbReference type="EMBL" id="AAQ13640.1"/>
    </source>
</evidence>
<proteinExistence type="evidence at transcript level"/>
<reference evidence="1" key="1">
    <citation type="submission" date="1999-08" db="EMBL/GenBank/DDBJ databases">
        <title>Homo sapiens normal aorta mRNA MST118.</title>
        <authorList>
            <person name="Sheng H."/>
            <person name="Qin B.M."/>
            <person name="Liu Y.Q."/>
            <person name="Wang X.Y."/>
            <person name="Liu B."/>
            <person name="Zhao B."/>
            <person name="Hui R.T."/>
        </authorList>
    </citation>
    <scope>NUCLEOTIDE SEQUENCE</scope>
    <source>
        <tissue evidence="1">Normal aorta</tissue>
    </source>
</reference>
<sequence length="84" mass="9092">MGLSWPLKETETSLCHGPSLFQGLRNLPEMVDAVMRAPRSSVRDGEREEAGMVSAALASSSWRCVSVQAKIQPARPVVWDPGGL</sequence>
<accession>Q7Z2S6</accession>
<dbReference type="EMBL" id="AF173893">
    <property type="protein sequence ID" value="AAQ13640.1"/>
    <property type="molecule type" value="mRNA"/>
</dbReference>